<dbReference type="SUPFAM" id="SSF53901">
    <property type="entry name" value="Thiolase-like"/>
    <property type="match status" value="2"/>
</dbReference>
<evidence type="ECO:0000313" key="5">
    <source>
        <dbReference type="EMBL" id="AFG38316.1"/>
    </source>
</evidence>
<dbReference type="GO" id="GO:0006633">
    <property type="term" value="P:fatty acid biosynthetic process"/>
    <property type="evidence" value="ECO:0007669"/>
    <property type="project" value="InterPro"/>
</dbReference>
<evidence type="ECO:0000259" key="3">
    <source>
        <dbReference type="Pfam" id="PF08541"/>
    </source>
</evidence>
<dbReference type="PANTHER" id="PTHR34069">
    <property type="entry name" value="3-OXOACYL-[ACYL-CARRIER-PROTEIN] SYNTHASE 3"/>
    <property type="match status" value="1"/>
</dbReference>
<sequence>MLQPNLYLHGVGHFHPDTVLDNRFLEELDIGTSDAWIMERVGIRTRRSVLPLDYIRQTRNADPRAAHEAADYSNAQCGAAAARVALQRAGIGPDQIGMVIAGGCSPQYSIPAEACTIANELGVAAPCFDLGSACSSFAAQLGFLSKMQPDALPDYILTVNVENTTKTVDYTDRNTAVLWGDGAAAAVVSTRLPGIAAIRHSLLHSDPTGWDKVYIPSGGHFDQNGSAVQGFAIRKSGECLSELRPHLERPDFWFIGHQANLLMLQKVVARAGIDPARHLYNVDAFGNCGAAGAPGVLSQNWERLAAGDEVALAVVGSGLTWGALALQVLAAPGGNRDKKETR</sequence>
<reference evidence="6" key="1">
    <citation type="journal article" date="2013" name="Stand. Genomic Sci.">
        <title>Complete genome sequence of the halophilic bacterium Spirochaeta africana type strain (Z-7692(T)) from the alkaline Lake Magadi in the East African Rift.</title>
        <authorList>
            <person name="Liolos K."/>
            <person name="Abt B."/>
            <person name="Scheuner C."/>
            <person name="Teshima H."/>
            <person name="Held B."/>
            <person name="Lapidus A."/>
            <person name="Nolan M."/>
            <person name="Lucas S."/>
            <person name="Deshpande S."/>
            <person name="Cheng J.F."/>
            <person name="Tapia R."/>
            <person name="Goodwin L.A."/>
            <person name="Pitluck S."/>
            <person name="Pagani I."/>
            <person name="Ivanova N."/>
            <person name="Mavromatis K."/>
            <person name="Mikhailova N."/>
            <person name="Huntemann M."/>
            <person name="Pati A."/>
            <person name="Chen A."/>
            <person name="Palaniappan K."/>
            <person name="Land M."/>
            <person name="Rohde M."/>
            <person name="Tindall B.J."/>
            <person name="Detter J.C."/>
            <person name="Goker M."/>
            <person name="Bristow J."/>
            <person name="Eisen J.A."/>
            <person name="Markowitz V."/>
            <person name="Hugenholtz P."/>
            <person name="Woyke T."/>
            <person name="Klenk H.P."/>
            <person name="Kyrpides N.C."/>
        </authorList>
    </citation>
    <scope>NUCLEOTIDE SEQUENCE</scope>
    <source>
        <strain evidence="6">ATCC 700263 / DSM 8902 / Z-7692</strain>
    </source>
</reference>
<keyword evidence="6" id="KW-1185">Reference proteome</keyword>
<dbReference type="RefSeq" id="WP_014456298.1">
    <property type="nucleotide sequence ID" value="NC_017098.1"/>
</dbReference>
<gene>
    <name evidence="5" type="ordered locus">Spiaf_2283</name>
</gene>
<dbReference type="GO" id="GO:0044550">
    <property type="term" value="P:secondary metabolite biosynthetic process"/>
    <property type="evidence" value="ECO:0007669"/>
    <property type="project" value="TreeGrafter"/>
</dbReference>
<evidence type="ECO:0000256" key="1">
    <source>
        <dbReference type="ARBA" id="ARBA00022679"/>
    </source>
</evidence>
<dbReference type="InterPro" id="IPR013747">
    <property type="entry name" value="ACP_syn_III_C"/>
</dbReference>
<name>H9ULC3_SPIAZ</name>
<dbReference type="AlphaFoldDB" id="H9ULC3"/>
<dbReference type="InterPro" id="IPR013751">
    <property type="entry name" value="ACP_syn_III_N"/>
</dbReference>
<evidence type="ECO:0000256" key="2">
    <source>
        <dbReference type="ARBA" id="ARBA00023315"/>
    </source>
</evidence>
<dbReference type="PANTHER" id="PTHR34069:SF2">
    <property type="entry name" value="BETA-KETOACYL-[ACYL-CARRIER-PROTEIN] SYNTHASE III"/>
    <property type="match status" value="1"/>
</dbReference>
<evidence type="ECO:0000313" key="6">
    <source>
        <dbReference type="Proteomes" id="UP000007383"/>
    </source>
</evidence>
<feature type="domain" description="Beta-ketoacyl-[acyl-carrier-protein] synthase III N-terminal" evidence="4">
    <location>
        <begin position="128"/>
        <end position="206"/>
    </location>
</feature>
<organism evidence="5 6">
    <name type="scientific">Spirochaeta africana (strain ATCC 700263 / DSM 8902 / Z-7692)</name>
    <dbReference type="NCBI Taxonomy" id="889378"/>
    <lineage>
        <taxon>Bacteria</taxon>
        <taxon>Pseudomonadati</taxon>
        <taxon>Spirochaetota</taxon>
        <taxon>Spirochaetia</taxon>
        <taxon>Spirochaetales</taxon>
        <taxon>Spirochaetaceae</taxon>
        <taxon>Spirochaeta</taxon>
    </lineage>
</organism>
<dbReference type="STRING" id="889378.Spiaf_2283"/>
<dbReference type="InterPro" id="IPR016039">
    <property type="entry name" value="Thiolase-like"/>
</dbReference>
<dbReference type="PATRIC" id="fig|889378.3.peg.2255"/>
<dbReference type="eggNOG" id="COG0332">
    <property type="taxonomic scope" value="Bacteria"/>
</dbReference>
<dbReference type="CDD" id="cd00830">
    <property type="entry name" value="KAS_III"/>
    <property type="match status" value="1"/>
</dbReference>
<dbReference type="Proteomes" id="UP000007383">
    <property type="component" value="Chromosome"/>
</dbReference>
<proteinExistence type="predicted"/>
<evidence type="ECO:0000259" key="4">
    <source>
        <dbReference type="Pfam" id="PF08545"/>
    </source>
</evidence>
<keyword evidence="1" id="KW-0808">Transferase</keyword>
<dbReference type="KEGG" id="sfc:Spiaf_2283"/>
<dbReference type="GO" id="GO:0004315">
    <property type="term" value="F:3-oxoacyl-[acyl-carrier-protein] synthase activity"/>
    <property type="evidence" value="ECO:0007669"/>
    <property type="project" value="InterPro"/>
</dbReference>
<dbReference type="Gene3D" id="3.40.47.10">
    <property type="match status" value="1"/>
</dbReference>
<feature type="domain" description="Beta-ketoacyl-[acyl-carrier-protein] synthase III C-terminal" evidence="3">
    <location>
        <begin position="253"/>
        <end position="327"/>
    </location>
</feature>
<accession>H9ULC3</accession>
<dbReference type="HOGENOM" id="CLU_039592_4_2_12"/>
<protein>
    <submittedName>
        <fullName evidence="5">3-oxoacyl-(Acyl-carrier-protein) synthase III</fullName>
    </submittedName>
</protein>
<dbReference type="Pfam" id="PF08541">
    <property type="entry name" value="ACP_syn_III_C"/>
    <property type="match status" value="1"/>
</dbReference>
<dbReference type="Pfam" id="PF08545">
    <property type="entry name" value="ACP_syn_III"/>
    <property type="match status" value="1"/>
</dbReference>
<dbReference type="EMBL" id="CP003282">
    <property type="protein sequence ID" value="AFG38316.1"/>
    <property type="molecule type" value="Genomic_DNA"/>
</dbReference>
<keyword evidence="2" id="KW-0012">Acyltransferase</keyword>